<dbReference type="EMBL" id="FQUH01000010">
    <property type="protein sequence ID" value="SHF44420.1"/>
    <property type="molecule type" value="Genomic_DNA"/>
</dbReference>
<dbReference type="CDD" id="cd20709">
    <property type="entry name" value="MIX_V"/>
    <property type="match status" value="1"/>
</dbReference>
<dbReference type="RefSeq" id="WP_072959320.1">
    <property type="nucleotide sequence ID" value="NZ_FQUH01000010.1"/>
</dbReference>
<protein>
    <recommendedName>
        <fullName evidence="3">LysM domain-containing protein</fullName>
    </recommendedName>
</protein>
<reference evidence="2" key="1">
    <citation type="submission" date="2016-11" db="EMBL/GenBank/DDBJ databases">
        <authorList>
            <person name="Varghese N."/>
            <person name="Submissions S."/>
        </authorList>
    </citation>
    <scope>NUCLEOTIDE SEQUENCE [LARGE SCALE GENOMIC DNA]</scope>
    <source>
        <strain evidence="2">DSM 21264</strain>
    </source>
</reference>
<dbReference type="Proteomes" id="UP000184159">
    <property type="component" value="Unassembled WGS sequence"/>
</dbReference>
<evidence type="ECO:0000313" key="2">
    <source>
        <dbReference type="Proteomes" id="UP000184159"/>
    </source>
</evidence>
<name>A0A1M5BPV9_VIBGA</name>
<evidence type="ECO:0000313" key="1">
    <source>
        <dbReference type="EMBL" id="SHF44420.1"/>
    </source>
</evidence>
<accession>A0A1M5BPV9</accession>
<evidence type="ECO:0008006" key="3">
    <source>
        <dbReference type="Google" id="ProtNLM"/>
    </source>
</evidence>
<gene>
    <name evidence="1" type="ORF">SAMN02745781_02285</name>
</gene>
<dbReference type="AlphaFoldDB" id="A0A1M5BPV9"/>
<keyword evidence="2" id="KW-1185">Reference proteome</keyword>
<organism evidence="1 2">
    <name type="scientific">Vibrio gazogenes DSM 21264 = NBRC 103151</name>
    <dbReference type="NCBI Taxonomy" id="1123492"/>
    <lineage>
        <taxon>Bacteria</taxon>
        <taxon>Pseudomonadati</taxon>
        <taxon>Pseudomonadota</taxon>
        <taxon>Gammaproteobacteria</taxon>
        <taxon>Vibrionales</taxon>
        <taxon>Vibrionaceae</taxon>
        <taxon>Vibrio</taxon>
    </lineage>
</organism>
<sequence>MIQSKISADILTESNYSQSSFSTSSHSAAPTLPERPDQIPNVRFEYHLEIACSDESRRSMLRYGFALKGQEVELTTSPQNQYSTEYGTRYTYYTAYNDPKRIMAFNDLSPLGVSVPHPIQVKPIGSGFVREAFIPVQPAIQVGDHLGLPTEGYIYHFHQARLVQEYHLMPGGSGSFYATLSRHEKLNQARGCPCAHDALLVFWKMGCRDVHNQHLLYLKKPITRAQLDALNETWLDKHAVRLDLQALLEITREPVVLRPLEQHVEHAPKNAADTLHTVQRIPGTNRRESWLEIAVRYDLSAKDLLDLNPQYHADPMVLKIGDVLTVQSQKSNSRPETLIGLPPRAPQTYNHPLNSYYAHQASYLNGTTMKAINSRALVRKDIPVVRLNRLG</sequence>
<proteinExistence type="predicted"/>